<protein>
    <submittedName>
        <fullName evidence="1">Uncharacterized protein</fullName>
    </submittedName>
</protein>
<reference evidence="1 2" key="1">
    <citation type="journal article" date="2006" name="Science">
        <title>The genome of black cottonwood, Populus trichocarpa (Torr. &amp; Gray).</title>
        <authorList>
            <person name="Tuskan G.A."/>
            <person name="Difazio S."/>
            <person name="Jansson S."/>
            <person name="Bohlmann J."/>
            <person name="Grigoriev I."/>
            <person name="Hellsten U."/>
            <person name="Putnam N."/>
            <person name="Ralph S."/>
            <person name="Rombauts S."/>
            <person name="Salamov A."/>
            <person name="Schein J."/>
            <person name="Sterck L."/>
            <person name="Aerts A."/>
            <person name="Bhalerao R.R."/>
            <person name="Bhalerao R.P."/>
            <person name="Blaudez D."/>
            <person name="Boerjan W."/>
            <person name="Brun A."/>
            <person name="Brunner A."/>
            <person name="Busov V."/>
            <person name="Campbell M."/>
            <person name="Carlson J."/>
            <person name="Chalot M."/>
            <person name="Chapman J."/>
            <person name="Chen G.L."/>
            <person name="Cooper D."/>
            <person name="Coutinho P.M."/>
            <person name="Couturier J."/>
            <person name="Covert S."/>
            <person name="Cronk Q."/>
            <person name="Cunningham R."/>
            <person name="Davis J."/>
            <person name="Degroeve S."/>
            <person name="Dejardin A."/>
            <person name="Depamphilis C."/>
            <person name="Detter J."/>
            <person name="Dirks B."/>
            <person name="Dubchak I."/>
            <person name="Duplessis S."/>
            <person name="Ehlting J."/>
            <person name="Ellis B."/>
            <person name="Gendler K."/>
            <person name="Goodstein D."/>
            <person name="Gribskov M."/>
            <person name="Grimwood J."/>
            <person name="Groover A."/>
            <person name="Gunter L."/>
            <person name="Hamberger B."/>
            <person name="Heinze B."/>
            <person name="Helariutta Y."/>
            <person name="Henrissat B."/>
            <person name="Holligan D."/>
            <person name="Holt R."/>
            <person name="Huang W."/>
            <person name="Islam-Faridi N."/>
            <person name="Jones S."/>
            <person name="Jones-Rhoades M."/>
            <person name="Jorgensen R."/>
            <person name="Joshi C."/>
            <person name="Kangasjarvi J."/>
            <person name="Karlsson J."/>
            <person name="Kelleher C."/>
            <person name="Kirkpatrick R."/>
            <person name="Kirst M."/>
            <person name="Kohler A."/>
            <person name="Kalluri U."/>
            <person name="Larimer F."/>
            <person name="Leebens-Mack J."/>
            <person name="Leple J.C."/>
            <person name="Locascio P."/>
            <person name="Lou Y."/>
            <person name="Lucas S."/>
            <person name="Martin F."/>
            <person name="Montanini B."/>
            <person name="Napoli C."/>
            <person name="Nelson D.R."/>
            <person name="Nelson C."/>
            <person name="Nieminen K."/>
            <person name="Nilsson O."/>
            <person name="Pereda V."/>
            <person name="Peter G."/>
            <person name="Philippe R."/>
            <person name="Pilate G."/>
            <person name="Poliakov A."/>
            <person name="Razumovskaya J."/>
            <person name="Richardson P."/>
            <person name="Rinaldi C."/>
            <person name="Ritland K."/>
            <person name="Rouze P."/>
            <person name="Ryaboy D."/>
            <person name="Schmutz J."/>
            <person name="Schrader J."/>
            <person name="Segerman B."/>
            <person name="Shin H."/>
            <person name="Siddiqui A."/>
            <person name="Sterky F."/>
            <person name="Terry A."/>
            <person name="Tsai C.J."/>
            <person name="Uberbacher E."/>
            <person name="Unneberg P."/>
            <person name="Vahala J."/>
            <person name="Wall K."/>
            <person name="Wessler S."/>
            <person name="Yang G."/>
            <person name="Yin T."/>
            <person name="Douglas C."/>
            <person name="Marra M."/>
            <person name="Sandberg G."/>
            <person name="Van de Peer Y."/>
            <person name="Rokhsar D."/>
        </authorList>
    </citation>
    <scope>NUCLEOTIDE SEQUENCE [LARGE SCALE GENOMIC DNA]</scope>
    <source>
        <strain evidence="2">cv. Nisqually</strain>
    </source>
</reference>
<gene>
    <name evidence="1" type="ORF">POPTR_004G160500</name>
</gene>
<keyword evidence="2" id="KW-1185">Reference proteome</keyword>
<dbReference type="Proteomes" id="UP000006729">
    <property type="component" value="Chromosome 4"/>
</dbReference>
<accession>A0A2K2AVF7</accession>
<sequence length="59" mass="6414">MVAHAIKVVVEVDSEVAKHDWLVGGVIVRERYGVSASAPGSSGRRTVCVADWAGREFFR</sequence>
<evidence type="ECO:0000313" key="2">
    <source>
        <dbReference type="Proteomes" id="UP000006729"/>
    </source>
</evidence>
<proteinExistence type="predicted"/>
<dbReference type="AlphaFoldDB" id="A0A2K2AVF7"/>
<organism evidence="1 2">
    <name type="scientific">Populus trichocarpa</name>
    <name type="common">Western balsam poplar</name>
    <name type="synonym">Populus balsamifera subsp. trichocarpa</name>
    <dbReference type="NCBI Taxonomy" id="3694"/>
    <lineage>
        <taxon>Eukaryota</taxon>
        <taxon>Viridiplantae</taxon>
        <taxon>Streptophyta</taxon>
        <taxon>Embryophyta</taxon>
        <taxon>Tracheophyta</taxon>
        <taxon>Spermatophyta</taxon>
        <taxon>Magnoliopsida</taxon>
        <taxon>eudicotyledons</taxon>
        <taxon>Gunneridae</taxon>
        <taxon>Pentapetalae</taxon>
        <taxon>rosids</taxon>
        <taxon>fabids</taxon>
        <taxon>Malpighiales</taxon>
        <taxon>Salicaceae</taxon>
        <taxon>Saliceae</taxon>
        <taxon>Populus</taxon>
    </lineage>
</organism>
<name>A0A2K2AVF7_POPTR</name>
<evidence type="ECO:0000313" key="1">
    <source>
        <dbReference type="EMBL" id="PNT41524.1"/>
    </source>
</evidence>
<dbReference type="EMBL" id="CM009293">
    <property type="protein sequence ID" value="PNT41524.1"/>
    <property type="molecule type" value="Genomic_DNA"/>
</dbReference>
<dbReference type="InParanoid" id="A0A2K2AVF7"/>